<organism evidence="1 2">
    <name type="scientific">Pseudomonas imrae</name>
    <dbReference type="NCBI Taxonomy" id="2992837"/>
    <lineage>
        <taxon>Bacteria</taxon>
        <taxon>Pseudomonadati</taxon>
        <taxon>Pseudomonadota</taxon>
        <taxon>Gammaproteobacteria</taxon>
        <taxon>Pseudomonadales</taxon>
        <taxon>Pseudomonadaceae</taxon>
        <taxon>Pseudomonas</taxon>
    </lineage>
</organism>
<dbReference type="Proteomes" id="UP001637618">
    <property type="component" value="Unassembled WGS sequence"/>
</dbReference>
<dbReference type="EMBL" id="JAPEQY010000002">
    <property type="protein sequence ID" value="MFO2476347.1"/>
    <property type="molecule type" value="Genomic_DNA"/>
</dbReference>
<proteinExistence type="predicted"/>
<keyword evidence="2" id="KW-1185">Reference proteome</keyword>
<evidence type="ECO:0000313" key="1">
    <source>
        <dbReference type="EMBL" id="MFO2476347.1"/>
    </source>
</evidence>
<sequence length="97" mass="10655">MSTLHVLSHSPFTDNRLDSCLRLCGGQDAILLCGDATYALQAGSSAYKAMRAKAVEIFVLIEDSQARGLQVPDWANSVDYPAFVQLSIKHDKVNTWL</sequence>
<evidence type="ECO:0000313" key="2">
    <source>
        <dbReference type="Proteomes" id="UP001637618"/>
    </source>
</evidence>
<accession>A0ACC7PCD2</accession>
<reference evidence="1" key="1">
    <citation type="submission" date="2022-11" db="EMBL/GenBank/DDBJ databases">
        <title>Draft genome sequences of strains of Pseudomonas imrae sp. nov.</title>
        <authorList>
            <person name="Salva Serra F."/>
            <person name="Nimje P."/>
            <person name="Moore E.R.B."/>
            <person name="Marathe N.P."/>
        </authorList>
    </citation>
    <scope>NUCLEOTIDE SEQUENCE</scope>
    <source>
        <strain evidence="1">15FMM2</strain>
    </source>
</reference>
<gene>
    <name evidence="1" type="primary">tusB</name>
    <name evidence="1" type="ORF">OOJ96_02875</name>
</gene>
<name>A0ACC7PCD2_9PSED</name>
<protein>
    <submittedName>
        <fullName evidence="1">Sulfurtransferase complex subunit TusB</fullName>
    </submittedName>
</protein>
<comment type="caution">
    <text evidence="1">The sequence shown here is derived from an EMBL/GenBank/DDBJ whole genome shotgun (WGS) entry which is preliminary data.</text>
</comment>